<accession>A0ACB7RPV5</accession>
<name>A0ACB7RPV5_HYAAI</name>
<evidence type="ECO:0000313" key="1">
    <source>
        <dbReference type="EMBL" id="KAH6924230.1"/>
    </source>
</evidence>
<reference evidence="1" key="1">
    <citation type="submission" date="2020-05" db="EMBL/GenBank/DDBJ databases">
        <title>Large-scale comparative analyses of tick genomes elucidate their genetic diversity and vector capacities.</title>
        <authorList>
            <person name="Jia N."/>
            <person name="Wang J."/>
            <person name="Shi W."/>
            <person name="Du L."/>
            <person name="Sun Y."/>
            <person name="Zhan W."/>
            <person name="Jiang J."/>
            <person name="Wang Q."/>
            <person name="Zhang B."/>
            <person name="Ji P."/>
            <person name="Sakyi L.B."/>
            <person name="Cui X."/>
            <person name="Yuan T."/>
            <person name="Jiang B."/>
            <person name="Yang W."/>
            <person name="Lam T.T.-Y."/>
            <person name="Chang Q."/>
            <person name="Ding S."/>
            <person name="Wang X."/>
            <person name="Zhu J."/>
            <person name="Ruan X."/>
            <person name="Zhao L."/>
            <person name="Wei J."/>
            <person name="Que T."/>
            <person name="Du C."/>
            <person name="Cheng J."/>
            <person name="Dai P."/>
            <person name="Han X."/>
            <person name="Huang E."/>
            <person name="Gao Y."/>
            <person name="Liu J."/>
            <person name="Shao H."/>
            <person name="Ye R."/>
            <person name="Li L."/>
            <person name="Wei W."/>
            <person name="Wang X."/>
            <person name="Wang C."/>
            <person name="Yang T."/>
            <person name="Huo Q."/>
            <person name="Li W."/>
            <person name="Guo W."/>
            <person name="Chen H."/>
            <person name="Zhou L."/>
            <person name="Ni X."/>
            <person name="Tian J."/>
            <person name="Zhou Y."/>
            <person name="Sheng Y."/>
            <person name="Liu T."/>
            <person name="Pan Y."/>
            <person name="Xia L."/>
            <person name="Li J."/>
            <person name="Zhao F."/>
            <person name="Cao W."/>
        </authorList>
    </citation>
    <scope>NUCLEOTIDE SEQUENCE</scope>
    <source>
        <strain evidence="1">Hyas-2018</strain>
    </source>
</reference>
<protein>
    <submittedName>
        <fullName evidence="1">Uncharacterized protein</fullName>
    </submittedName>
</protein>
<comment type="caution">
    <text evidence="1">The sequence shown here is derived from an EMBL/GenBank/DDBJ whole genome shotgun (WGS) entry which is preliminary data.</text>
</comment>
<sequence length="272" mass="29414">MALIRERKMLMTWASSVNASSLVADLFEKAFMRSVSGTRKTWLLLMGKALGKPAESDHASNNPVPNPGALLQLKLAFEAEIRFTDAVEAVEAKLSKMQEILDWGNLMGQEEFLLPKKADAEAFTTGDAASVRVVPSTPGKQRRNARVAVASVSTVRARLIRPIQVANVSDTEPSYESYVAPSGRVLAARATSPDLSRPWEVGLPVCLSLLGTSLCDASSGASHPLQFLSGADALAGRLARLISIAATSALRIHRQAQHHRVCFFYEHYSGTL</sequence>
<dbReference type="EMBL" id="CM023488">
    <property type="protein sequence ID" value="KAH6924230.1"/>
    <property type="molecule type" value="Genomic_DNA"/>
</dbReference>
<gene>
    <name evidence="1" type="ORF">HPB50_013939</name>
</gene>
<organism evidence="1 2">
    <name type="scientific">Hyalomma asiaticum</name>
    <name type="common">Tick</name>
    <dbReference type="NCBI Taxonomy" id="266040"/>
    <lineage>
        <taxon>Eukaryota</taxon>
        <taxon>Metazoa</taxon>
        <taxon>Ecdysozoa</taxon>
        <taxon>Arthropoda</taxon>
        <taxon>Chelicerata</taxon>
        <taxon>Arachnida</taxon>
        <taxon>Acari</taxon>
        <taxon>Parasitiformes</taxon>
        <taxon>Ixodida</taxon>
        <taxon>Ixodoidea</taxon>
        <taxon>Ixodidae</taxon>
        <taxon>Hyalomminae</taxon>
        <taxon>Hyalomma</taxon>
    </lineage>
</organism>
<dbReference type="Proteomes" id="UP000821845">
    <property type="component" value="Chromosome 8"/>
</dbReference>
<proteinExistence type="predicted"/>
<keyword evidence="2" id="KW-1185">Reference proteome</keyword>
<evidence type="ECO:0000313" key="2">
    <source>
        <dbReference type="Proteomes" id="UP000821845"/>
    </source>
</evidence>